<dbReference type="EMBL" id="CAEZYQ010000017">
    <property type="protein sequence ID" value="CAB4754193.1"/>
    <property type="molecule type" value="Genomic_DNA"/>
</dbReference>
<feature type="compositionally biased region" description="Basic residues" evidence="1">
    <location>
        <begin position="1"/>
        <end position="12"/>
    </location>
</feature>
<dbReference type="SUPFAM" id="SSF51905">
    <property type="entry name" value="FAD/NAD(P)-binding domain"/>
    <property type="match status" value="1"/>
</dbReference>
<sequence length="521" mass="54997">MTGVRPVRRGSIRRGPQAAGTAAAAPPVRVAVVGAGAAGTLTALHLVRGARARGTLLEVVVVDPAAELGRGTAFGTTDDRHLLNVPAVGMSALPDRSQHFVEWRRQRGASVGNDLHVFAPRREYSRYLEDTLWEELRAAADTVRLEHRRAWVTGIEPVAPGSVATGSRPWRLVCHGARPVEADAFVVATGLPEAGTAWAPESLLRSSSFVVDPWAPGALEAVARDRRGLADVLVVGSGLTMVDVALTVLGRTARHDRRLTAVSRSGLLPGAHADRPLPAAVPDVTDWPHDLEGIVARATRHLHEVRDGAGDWRPAVDGLRFRVAELWSRLEEPERAEFLTRYAGPWGRLRHRMPPSSAARVDAFRAAGRLEVRADRVVDARCLGAGGVRVTLASGEVREVGWVVNCTGPALDVRASGNHLLADLLRPRPDGPLASAATAGMGLRTHGGRLLAADGGASAAPVWVLGALRRGELLESTAVPEIRVQAQQVAESLLGTFGPVPGRTAASAAAGREVGVAVATG</sequence>
<dbReference type="Gene3D" id="3.50.50.60">
    <property type="entry name" value="FAD/NAD(P)-binding domain"/>
    <property type="match status" value="1"/>
</dbReference>
<dbReference type="PANTHER" id="PTHR40254">
    <property type="entry name" value="BLR0577 PROTEIN"/>
    <property type="match status" value="1"/>
</dbReference>
<dbReference type="PANTHER" id="PTHR40254:SF1">
    <property type="entry name" value="BLR0577 PROTEIN"/>
    <property type="match status" value="1"/>
</dbReference>
<dbReference type="AlphaFoldDB" id="A0A6J6U6H0"/>
<name>A0A6J6U6H0_9ZZZZ</name>
<protein>
    <submittedName>
        <fullName evidence="3">Unannotated protein</fullName>
    </submittedName>
</protein>
<dbReference type="Pfam" id="PF13454">
    <property type="entry name" value="NAD_binding_9"/>
    <property type="match status" value="1"/>
</dbReference>
<dbReference type="InterPro" id="IPR036188">
    <property type="entry name" value="FAD/NAD-bd_sf"/>
</dbReference>
<feature type="compositionally biased region" description="Low complexity" evidence="1">
    <location>
        <begin position="13"/>
        <end position="24"/>
    </location>
</feature>
<evidence type="ECO:0000313" key="3">
    <source>
        <dbReference type="EMBL" id="CAB4754193.1"/>
    </source>
</evidence>
<accession>A0A6J6U6H0</accession>
<organism evidence="3">
    <name type="scientific">freshwater metagenome</name>
    <dbReference type="NCBI Taxonomy" id="449393"/>
    <lineage>
        <taxon>unclassified sequences</taxon>
        <taxon>metagenomes</taxon>
        <taxon>ecological metagenomes</taxon>
    </lineage>
</organism>
<reference evidence="3" key="1">
    <citation type="submission" date="2020-05" db="EMBL/GenBank/DDBJ databases">
        <authorList>
            <person name="Chiriac C."/>
            <person name="Salcher M."/>
            <person name="Ghai R."/>
            <person name="Kavagutti S V."/>
        </authorList>
    </citation>
    <scope>NUCLEOTIDE SEQUENCE</scope>
</reference>
<dbReference type="PRINTS" id="PR00368">
    <property type="entry name" value="FADPNR"/>
</dbReference>
<feature type="region of interest" description="Disordered" evidence="1">
    <location>
        <begin position="1"/>
        <end position="24"/>
    </location>
</feature>
<dbReference type="InterPro" id="IPR052189">
    <property type="entry name" value="L-asp_N-monooxygenase_NS-form"/>
</dbReference>
<evidence type="ECO:0000256" key="1">
    <source>
        <dbReference type="SAM" id="MobiDB-lite"/>
    </source>
</evidence>
<proteinExistence type="predicted"/>
<gene>
    <name evidence="3" type="ORF">UFOPK2761_02182</name>
</gene>
<evidence type="ECO:0000259" key="2">
    <source>
        <dbReference type="Pfam" id="PF13454"/>
    </source>
</evidence>
<dbReference type="InterPro" id="IPR038732">
    <property type="entry name" value="HpyO/CreE_NAD-binding"/>
</dbReference>
<feature type="domain" description="FAD-dependent urate hydroxylase HpyO/Asp monooxygenase CreE-like FAD/NAD(P)-binding" evidence="2">
    <location>
        <begin position="31"/>
        <end position="190"/>
    </location>
</feature>